<evidence type="ECO:0000256" key="1">
    <source>
        <dbReference type="SAM" id="MobiDB-lite"/>
    </source>
</evidence>
<sequence length="145" mass="16273">MSLIARRAFRAAAPLRALPAAQRLSSTASEPIPTEYPKVPDTNRQHLPPRGWDDMFNRRNFNDPIHEQEELYSMWGPDIPPIAPHIALRRFGYAVLSFISVGTFIKFALVPDAPATRRDYPYGGLVTELGGVDELKARVEEDTEA</sequence>
<dbReference type="Proteomes" id="UP000054007">
    <property type="component" value="Unassembled WGS sequence"/>
</dbReference>
<dbReference type="GO" id="GO:0005739">
    <property type="term" value="C:mitochondrion"/>
    <property type="evidence" value="ECO:0007669"/>
    <property type="project" value="InterPro"/>
</dbReference>
<dbReference type="PANTHER" id="PTHR12840:SF1">
    <property type="entry name" value="NADH DEHYDROGENASE [UBIQUINONE] 1 BETA SUBCOMPLEX SUBUNIT 8, MITOCHONDRIAL"/>
    <property type="match status" value="1"/>
</dbReference>
<evidence type="ECO:0000313" key="2">
    <source>
        <dbReference type="EMBL" id="KIY67261.1"/>
    </source>
</evidence>
<dbReference type="OrthoDB" id="2014058at2759"/>
<dbReference type="EMBL" id="KN880530">
    <property type="protein sequence ID" value="KIY67261.1"/>
    <property type="molecule type" value="Genomic_DNA"/>
</dbReference>
<gene>
    <name evidence="2" type="ORF">CYLTODRAFT_444123</name>
</gene>
<name>A0A0D7BCJ8_9AGAR</name>
<dbReference type="AlphaFoldDB" id="A0A0D7BCJ8"/>
<keyword evidence="3" id="KW-1185">Reference proteome</keyword>
<organism evidence="2 3">
    <name type="scientific">Cylindrobasidium torrendii FP15055 ss-10</name>
    <dbReference type="NCBI Taxonomy" id="1314674"/>
    <lineage>
        <taxon>Eukaryota</taxon>
        <taxon>Fungi</taxon>
        <taxon>Dikarya</taxon>
        <taxon>Basidiomycota</taxon>
        <taxon>Agaricomycotina</taxon>
        <taxon>Agaricomycetes</taxon>
        <taxon>Agaricomycetidae</taxon>
        <taxon>Agaricales</taxon>
        <taxon>Marasmiineae</taxon>
        <taxon>Physalacriaceae</taxon>
        <taxon>Cylindrobasidium</taxon>
    </lineage>
</organism>
<dbReference type="PANTHER" id="PTHR12840">
    <property type="entry name" value="NADH-UBIQUINONE OXIDOREDUCTASE ASHI SUBUNIT"/>
    <property type="match status" value="1"/>
</dbReference>
<feature type="region of interest" description="Disordered" evidence="1">
    <location>
        <begin position="24"/>
        <end position="44"/>
    </location>
</feature>
<protein>
    <submittedName>
        <fullName evidence="2">Uncharacterized protein</fullName>
    </submittedName>
</protein>
<evidence type="ECO:0000313" key="3">
    <source>
        <dbReference type="Proteomes" id="UP000054007"/>
    </source>
</evidence>
<dbReference type="InterPro" id="IPR008699">
    <property type="entry name" value="NDUFB8"/>
</dbReference>
<accession>A0A0D7BCJ8</accession>
<proteinExistence type="predicted"/>
<reference evidence="2 3" key="1">
    <citation type="journal article" date="2015" name="Fungal Genet. Biol.">
        <title>Evolution of novel wood decay mechanisms in Agaricales revealed by the genome sequences of Fistulina hepatica and Cylindrobasidium torrendii.</title>
        <authorList>
            <person name="Floudas D."/>
            <person name="Held B.W."/>
            <person name="Riley R."/>
            <person name="Nagy L.G."/>
            <person name="Koehler G."/>
            <person name="Ransdell A.S."/>
            <person name="Younus H."/>
            <person name="Chow J."/>
            <person name="Chiniquy J."/>
            <person name="Lipzen A."/>
            <person name="Tritt A."/>
            <person name="Sun H."/>
            <person name="Haridas S."/>
            <person name="LaButti K."/>
            <person name="Ohm R.A."/>
            <person name="Kues U."/>
            <person name="Blanchette R.A."/>
            <person name="Grigoriev I.V."/>
            <person name="Minto R.E."/>
            <person name="Hibbett D.S."/>
        </authorList>
    </citation>
    <scope>NUCLEOTIDE SEQUENCE [LARGE SCALE GENOMIC DNA]</scope>
    <source>
        <strain evidence="2 3">FP15055 ss-10</strain>
    </source>
</reference>
<dbReference type="STRING" id="1314674.A0A0D7BCJ8"/>